<evidence type="ECO:0000313" key="2">
    <source>
        <dbReference type="EMBL" id="MEW9310118.1"/>
    </source>
</evidence>
<organism evidence="2 4">
    <name type="scientific">Labrys neptuniae</name>
    <dbReference type="NCBI Taxonomy" id="376174"/>
    <lineage>
        <taxon>Bacteria</taxon>
        <taxon>Pseudomonadati</taxon>
        <taxon>Pseudomonadota</taxon>
        <taxon>Alphaproteobacteria</taxon>
        <taxon>Hyphomicrobiales</taxon>
        <taxon>Xanthobacteraceae</taxon>
        <taxon>Labrys</taxon>
    </lineage>
</organism>
<reference evidence="3 5" key="2">
    <citation type="submission" date="2024-09" db="EMBL/GenBank/DDBJ databases">
        <title>Description of Labrys sedimenti sp. nov., isolated from a diclofenac-degrading enrichment culture, and genome-based reclassification of Labrys portucalensis as a later heterotypic synonym of Labrys neptuniae.</title>
        <authorList>
            <person name="Tancsics A."/>
            <person name="Csepanyi A."/>
        </authorList>
    </citation>
    <scope>NUCLEOTIDE SEQUENCE [LARGE SCALE GENOMIC DNA]</scope>
    <source>
        <strain evidence="3 5">LMG 23412</strain>
    </source>
</reference>
<evidence type="ECO:0000313" key="4">
    <source>
        <dbReference type="Proteomes" id="UP001555786"/>
    </source>
</evidence>
<keyword evidence="1" id="KW-0472">Membrane</keyword>
<protein>
    <submittedName>
        <fullName evidence="2">Periplasmic heavy metal sensor</fullName>
    </submittedName>
</protein>
<dbReference type="RefSeq" id="WP_311934635.1">
    <property type="nucleotide sequence ID" value="NZ_JAVSCS010000009.1"/>
</dbReference>
<dbReference type="EMBL" id="JBHGPK010000004">
    <property type="protein sequence ID" value="MFC2250771.1"/>
    <property type="molecule type" value="Genomic_DNA"/>
</dbReference>
<comment type="caution">
    <text evidence="2">The sequence shown here is derived from an EMBL/GenBank/DDBJ whole genome shotgun (WGS) entry which is preliminary data.</text>
</comment>
<evidence type="ECO:0000256" key="1">
    <source>
        <dbReference type="SAM" id="Phobius"/>
    </source>
</evidence>
<keyword evidence="1" id="KW-1133">Transmembrane helix</keyword>
<feature type="transmembrane region" description="Helical" evidence="1">
    <location>
        <begin position="6"/>
        <end position="29"/>
    </location>
</feature>
<dbReference type="Pfam" id="PF13801">
    <property type="entry name" value="Metal_resist"/>
    <property type="match status" value="1"/>
</dbReference>
<reference evidence="2 4" key="1">
    <citation type="submission" date="2024-07" db="EMBL/GenBank/DDBJ databases">
        <title>Description of Labrys sedimenti sp. nov., isolated from a diclofenac-degrading enrichment culture.</title>
        <authorList>
            <person name="Tancsics A."/>
            <person name="Csepanyi A."/>
        </authorList>
    </citation>
    <scope>NUCLEOTIDE SEQUENCE [LARGE SCALE GENOMIC DNA]</scope>
    <source>
        <strain evidence="2 4">LMG 23578</strain>
    </source>
</reference>
<dbReference type="EMBL" id="JBFNQD010000022">
    <property type="protein sequence ID" value="MEW9310118.1"/>
    <property type="molecule type" value="Genomic_DNA"/>
</dbReference>
<gene>
    <name evidence="2" type="ORF">ABXS05_31560</name>
    <name evidence="3" type="ORF">ACETRX_14190</name>
</gene>
<accession>A0ABV3PYA8</accession>
<dbReference type="InterPro" id="IPR025961">
    <property type="entry name" value="Metal_resist"/>
</dbReference>
<name>A0ABV3PYA8_9HYPH</name>
<evidence type="ECO:0000313" key="5">
    <source>
        <dbReference type="Proteomes" id="UP001595190"/>
    </source>
</evidence>
<keyword evidence="1" id="KW-0812">Transmembrane</keyword>
<sequence length="151" mass="16220">MAGARVPLIVSIALNIFLAGAIAGGIVWFEARRSVPRASLQALGNQLPAPERDAFYKTLREARHQARQTILDGQQARRDAAALLRQPTLDAPALLAALERARIADSAMRAGLEQRIVEFAATSSPADRAILAEGLSRYIHAPPPPPKKSAQ</sequence>
<dbReference type="Proteomes" id="UP001595190">
    <property type="component" value="Unassembled WGS sequence"/>
</dbReference>
<proteinExistence type="predicted"/>
<evidence type="ECO:0000313" key="3">
    <source>
        <dbReference type="EMBL" id="MFC2250771.1"/>
    </source>
</evidence>
<dbReference type="Proteomes" id="UP001555786">
    <property type="component" value="Unassembled WGS sequence"/>
</dbReference>
<keyword evidence="4" id="KW-1185">Reference proteome</keyword>